<dbReference type="AlphaFoldDB" id="A0AAN4YJW7"/>
<reference evidence="1" key="1">
    <citation type="submission" date="2023-04" db="EMBL/GenBank/DDBJ databases">
        <title>Aspergillus oryzae NBRC 4228.</title>
        <authorList>
            <person name="Ichikawa N."/>
            <person name="Sato H."/>
            <person name="Tonouchi N."/>
        </authorList>
    </citation>
    <scope>NUCLEOTIDE SEQUENCE</scope>
    <source>
        <strain evidence="1">NBRC 4228</strain>
    </source>
</reference>
<gene>
    <name evidence="1" type="ORF">Aory04_000761700</name>
</gene>
<comment type="caution">
    <text evidence="1">The sequence shown here is derived from an EMBL/GenBank/DDBJ whole genome shotgun (WGS) entry which is preliminary data.</text>
</comment>
<evidence type="ECO:0000313" key="2">
    <source>
        <dbReference type="Proteomes" id="UP001165205"/>
    </source>
</evidence>
<proteinExistence type="predicted"/>
<sequence length="71" mass="7486">MAFLAPPPSYENLSVANAPYSVATSSEIPGLDVVEPPFISLDVIEGMLDAPSNIDWVSSNDSGSQLFSTQV</sequence>
<accession>A0AAN4YJW7</accession>
<organism evidence="1 2">
    <name type="scientific">Aspergillus oryzae</name>
    <name type="common">Yellow koji mold</name>
    <dbReference type="NCBI Taxonomy" id="5062"/>
    <lineage>
        <taxon>Eukaryota</taxon>
        <taxon>Fungi</taxon>
        <taxon>Dikarya</taxon>
        <taxon>Ascomycota</taxon>
        <taxon>Pezizomycotina</taxon>
        <taxon>Eurotiomycetes</taxon>
        <taxon>Eurotiomycetidae</taxon>
        <taxon>Eurotiales</taxon>
        <taxon>Aspergillaceae</taxon>
        <taxon>Aspergillus</taxon>
        <taxon>Aspergillus subgen. Circumdati</taxon>
    </lineage>
</organism>
<dbReference type="Proteomes" id="UP001165205">
    <property type="component" value="Unassembled WGS sequence"/>
</dbReference>
<evidence type="ECO:0000313" key="1">
    <source>
        <dbReference type="EMBL" id="GMG31792.1"/>
    </source>
</evidence>
<dbReference type="EMBL" id="BSYA01000090">
    <property type="protein sequence ID" value="GMG31792.1"/>
    <property type="molecule type" value="Genomic_DNA"/>
</dbReference>
<protein>
    <submittedName>
        <fullName evidence="1">Unnamed protein product</fullName>
    </submittedName>
</protein>
<name>A0AAN4YJW7_ASPOZ</name>